<comment type="cofactor">
    <cofactor evidence="1">
        <name>pantetheine 4'-phosphate</name>
        <dbReference type="ChEBI" id="CHEBI:47942"/>
    </cofactor>
</comment>
<dbReference type="RefSeq" id="WP_128833891.1">
    <property type="nucleotide sequence ID" value="NZ_AP014612.1"/>
</dbReference>
<dbReference type="InterPro" id="IPR001242">
    <property type="entry name" value="Condensation_dom"/>
</dbReference>
<dbReference type="GO" id="GO:0003824">
    <property type="term" value="F:catalytic activity"/>
    <property type="evidence" value="ECO:0007669"/>
    <property type="project" value="InterPro"/>
</dbReference>
<dbReference type="EMBL" id="AP014612">
    <property type="protein sequence ID" value="BAQ25185.1"/>
    <property type="molecule type" value="Genomic_DNA"/>
</dbReference>
<evidence type="ECO:0000313" key="3">
    <source>
        <dbReference type="EMBL" id="BAQ25185.1"/>
    </source>
</evidence>
<dbReference type="AlphaFoldDB" id="A0A1L7LLT6"/>
<dbReference type="Gene3D" id="3.30.300.30">
    <property type="match status" value="1"/>
</dbReference>
<proteinExistence type="predicted"/>
<dbReference type="Gene3D" id="3.30.559.30">
    <property type="entry name" value="Nonribosomal peptide synthetase, condensation domain"/>
    <property type="match status" value="1"/>
</dbReference>
<dbReference type="SUPFAM" id="SSF47336">
    <property type="entry name" value="ACP-like"/>
    <property type="match status" value="1"/>
</dbReference>
<evidence type="ECO:0000313" key="4">
    <source>
        <dbReference type="Proteomes" id="UP000217758"/>
    </source>
</evidence>
<dbReference type="GO" id="GO:0008610">
    <property type="term" value="P:lipid biosynthetic process"/>
    <property type="evidence" value="ECO:0007669"/>
    <property type="project" value="UniProtKB-ARBA"/>
</dbReference>
<name>A0A1L7LLT6_9STRE</name>
<dbReference type="GO" id="GO:0044550">
    <property type="term" value="P:secondary metabolite biosynthetic process"/>
    <property type="evidence" value="ECO:0007669"/>
    <property type="project" value="TreeGrafter"/>
</dbReference>
<organism evidence="3 4">
    <name type="scientific">Streptococcus troglodytae</name>
    <dbReference type="NCBI Taxonomy" id="1111760"/>
    <lineage>
        <taxon>Bacteria</taxon>
        <taxon>Bacillati</taxon>
        <taxon>Bacillota</taxon>
        <taxon>Bacilli</taxon>
        <taxon>Lactobacillales</taxon>
        <taxon>Streptococcaceae</taxon>
        <taxon>Streptococcus</taxon>
    </lineage>
</organism>
<dbReference type="Gene3D" id="3.30.559.10">
    <property type="entry name" value="Chloramphenicol acetyltransferase-like domain"/>
    <property type="match status" value="1"/>
</dbReference>
<dbReference type="KEGG" id="strg:SRT_19240"/>
<dbReference type="Gene3D" id="3.40.50.12780">
    <property type="entry name" value="N-terminal domain of ligase-like"/>
    <property type="match status" value="1"/>
</dbReference>
<dbReference type="GO" id="GO:0005737">
    <property type="term" value="C:cytoplasm"/>
    <property type="evidence" value="ECO:0007669"/>
    <property type="project" value="TreeGrafter"/>
</dbReference>
<dbReference type="InterPro" id="IPR045851">
    <property type="entry name" value="AMP-bd_C_sf"/>
</dbReference>
<dbReference type="Pfam" id="PF00550">
    <property type="entry name" value="PP-binding"/>
    <property type="match status" value="1"/>
</dbReference>
<accession>A0A1L7LLT6</accession>
<dbReference type="InterPro" id="IPR009081">
    <property type="entry name" value="PP-bd_ACP"/>
</dbReference>
<dbReference type="GO" id="GO:0043041">
    <property type="term" value="P:amino acid activation for nonribosomal peptide biosynthetic process"/>
    <property type="evidence" value="ECO:0007669"/>
    <property type="project" value="TreeGrafter"/>
</dbReference>
<dbReference type="PROSITE" id="PS50075">
    <property type="entry name" value="CARRIER"/>
    <property type="match status" value="1"/>
</dbReference>
<protein>
    <submittedName>
        <fullName evidence="3">Bacitracin synthetase 1</fullName>
    </submittedName>
</protein>
<dbReference type="PROSITE" id="PS00455">
    <property type="entry name" value="AMP_BINDING"/>
    <property type="match status" value="1"/>
</dbReference>
<dbReference type="Pfam" id="PF13193">
    <property type="entry name" value="AMP-binding_C"/>
    <property type="match status" value="1"/>
</dbReference>
<evidence type="ECO:0000256" key="1">
    <source>
        <dbReference type="ARBA" id="ARBA00001957"/>
    </source>
</evidence>
<dbReference type="InterPro" id="IPR000873">
    <property type="entry name" value="AMP-dep_synth/lig_dom"/>
</dbReference>
<reference evidence="3 4" key="1">
    <citation type="journal article" date="2016" name="Microbiol. Immunol.">
        <title>Complete genome sequence of Streptococcus troglodytae TKU31 isolated from the oral cavity of a chimpanzee (Pan troglodytes).</title>
        <authorList>
            <person name="Okamoto M."/>
            <person name="Naito M."/>
            <person name="Miyanohara M."/>
            <person name="Imai S."/>
            <person name="Nomura Y."/>
            <person name="Saito W."/>
            <person name="Momoi Y."/>
            <person name="Takada K."/>
            <person name="Miyabe-Nishiwaki T."/>
            <person name="Tomonaga M."/>
            <person name="Hanada N."/>
        </authorList>
    </citation>
    <scope>NUCLEOTIDE SEQUENCE [LARGE SCALE GENOMIC DNA]</scope>
    <source>
        <strain evidence="4">TKU 31</strain>
    </source>
</reference>
<dbReference type="Proteomes" id="UP000217758">
    <property type="component" value="Chromosome"/>
</dbReference>
<dbReference type="InterPro" id="IPR036736">
    <property type="entry name" value="ACP-like_sf"/>
</dbReference>
<dbReference type="InterPro" id="IPR023213">
    <property type="entry name" value="CAT-like_dom_sf"/>
</dbReference>
<gene>
    <name evidence="3" type="primary">bacA</name>
    <name evidence="3" type="ORF">SRT_19240</name>
</gene>
<dbReference type="Gene3D" id="1.10.1200.10">
    <property type="entry name" value="ACP-like"/>
    <property type="match status" value="1"/>
</dbReference>
<dbReference type="GO" id="GO:0031177">
    <property type="term" value="F:phosphopantetheine binding"/>
    <property type="evidence" value="ECO:0007669"/>
    <property type="project" value="TreeGrafter"/>
</dbReference>
<feature type="domain" description="Carrier" evidence="2">
    <location>
        <begin position="944"/>
        <end position="1021"/>
    </location>
</feature>
<dbReference type="CDD" id="cd05930">
    <property type="entry name" value="A_NRPS"/>
    <property type="match status" value="1"/>
</dbReference>
<dbReference type="SUPFAM" id="SSF52777">
    <property type="entry name" value="CoA-dependent acyltransferases"/>
    <property type="match status" value="2"/>
</dbReference>
<dbReference type="Pfam" id="PF00668">
    <property type="entry name" value="Condensation"/>
    <property type="match status" value="1"/>
</dbReference>
<dbReference type="InterPro" id="IPR025110">
    <property type="entry name" value="AMP-bd_C"/>
</dbReference>
<evidence type="ECO:0000259" key="2">
    <source>
        <dbReference type="PROSITE" id="PS50075"/>
    </source>
</evidence>
<dbReference type="InterPro" id="IPR020845">
    <property type="entry name" value="AMP-binding_CS"/>
</dbReference>
<dbReference type="SUPFAM" id="SSF56801">
    <property type="entry name" value="Acetyl-CoA synthetase-like"/>
    <property type="match status" value="1"/>
</dbReference>
<dbReference type="InterPro" id="IPR042099">
    <property type="entry name" value="ANL_N_sf"/>
</dbReference>
<keyword evidence="4" id="KW-1185">Reference proteome</keyword>
<dbReference type="Pfam" id="PF00501">
    <property type="entry name" value="AMP-binding"/>
    <property type="match status" value="1"/>
</dbReference>
<dbReference type="PANTHER" id="PTHR45527">
    <property type="entry name" value="NONRIBOSOMAL PEPTIDE SYNTHETASE"/>
    <property type="match status" value="1"/>
</dbReference>
<dbReference type="PANTHER" id="PTHR45527:SF1">
    <property type="entry name" value="FATTY ACID SYNTHASE"/>
    <property type="match status" value="1"/>
</dbReference>
<sequence>MNKELSSLQQSIILNQQLQPDNASYNLPYLWKLTGQVKVNKLYASLMNTFNNHAVYHSFLKDGELVYDSNTKFRPKIIEMTYPTDEEFEIAVMEQAKIYANTPFNNSVWPLQQAIIFINTRDFSEEYFLFINVSHLICDIYSAYEIINEISDRYNNKVTTLLEEKKPLSVNKISEKREQRAKDYFSSRLPLISSLEQPSLTIEHTSNRRNIDITVSRNVVTKLMNLSKKTEFEVLLTAYTILLSSITSQQIVTIGIPLANRHPEERHSHGCFVNNLPLIINVGESEQLHDLLQDVSFNLHNLLRFQSFDLQSHLKELVDSRENYKFMNNSVTLYKYEVNFDFDHIACENIIVEQTSPMFPLAMEFENSNDKVIVHIQTSGQYSPYFIGRYFKDILLSMDSLTKSIQDDFAMGKELKNELIALENDKIEAILPEDINRSVLELFHDECTLHPDSLAVRYKETELTYKELDVLSTKIANKLRTIDLEKIVVSMESDSRLIAIILGVFKSGKIYVPLDKNMPEQRKTVILEQLDNFLVLTDYNSPIFNRQANLNIDDLLEDIEHYTNITEASIKNNEVAYIIFTSGSTGVPKGVEVKHSSLFTLMSDCKKKLKNPFGKNWILFHSYGFDYSIFEIMAPVTSGGTLNIVPTNIRKFPDRFRNLLIENDINILTQTPSAFLSLQKVDTSLDNFIESLEYIFIGGEDVKFADLSLWFDKYGYKHPKVFNLYGLTETTIISTAHQISQYDVDNKKRNNIGKSIDNTLVYVKNKNNKMVLPGFEGELIISGPAVSKGYYKNEVKTKEVFDKKTNSFKTGDLVKVLLNGELQYISRIDKQVQVSGHRIELGEIESAINSCQSCEESYVMAQDFAAGDRRLVGYYRLSSYGKIEADLIRKEIKTKLPDYMVPSFFIEVEEFPLNTSGKIDSSKLPPVNVKKTPEQQKSVPFVVDEETTVLASVKNIWSDVLGTKINGDDNFFEVGGTSVLITEIYYRMLKEFELSENDMTMIDLFDYVTPSEVSKFIENILKEK</sequence>